<sequence>MCVGSKIGESLANSLATSMGVSLVTNHTKYLGMPTFIGKNKKQIFGKVREKVEAKLQGWKRGLFSQAGKEILIKAVIQALPCYVMSCFRITKGILHDIESLIARFWWGSTSNNHKIHWGKWSKLCKLKENGGMGFRDLEDFNQALLAKQGWKILQQPDCLPARVLKALYFPNENFFEAKLGHFGSSVWRGILWGRDLIVKVHKSDWITWSLTNNGQYSVASGYKLRFQDPELAACSNNDTTKAWWKFVWGSKLTPKMKNFIWKVFNNWIPAKTVLKKRGIELNTICDWCKSQHEDIYHALWGCPSVQGLWEQLGFSQLMPTTVLAADDFLWWLWKHMEKEELLRFIGFSWLIWQRRNNFVFQQKHPADHLWLSWAVDFIAYQLGQQQQLPLLVHNKPTVSWQPPPSDFHLINTDASLKLGHLGCGLSAIIRNSAGDLVVVG</sequence>
<dbReference type="AlphaFoldDB" id="A0A803QJG1"/>
<dbReference type="Proteomes" id="UP000596661">
    <property type="component" value="Unassembled WGS sequence"/>
</dbReference>
<proteinExistence type="predicted"/>
<protein>
    <recommendedName>
        <fullName evidence="1">Reverse transcriptase zinc-binding domain-containing protein</fullName>
    </recommendedName>
</protein>
<dbReference type="OMA" id="HEDIYHA"/>
<dbReference type="InterPro" id="IPR026960">
    <property type="entry name" value="RVT-Znf"/>
</dbReference>
<dbReference type="Pfam" id="PF13966">
    <property type="entry name" value="zf-RVT"/>
    <property type="match status" value="1"/>
</dbReference>
<accession>A0A803QJG1</accession>
<organism evidence="2 3">
    <name type="scientific">Cannabis sativa</name>
    <name type="common">Hemp</name>
    <name type="synonym">Marijuana</name>
    <dbReference type="NCBI Taxonomy" id="3483"/>
    <lineage>
        <taxon>Eukaryota</taxon>
        <taxon>Viridiplantae</taxon>
        <taxon>Streptophyta</taxon>
        <taxon>Embryophyta</taxon>
        <taxon>Tracheophyta</taxon>
        <taxon>Spermatophyta</taxon>
        <taxon>Magnoliopsida</taxon>
        <taxon>eudicotyledons</taxon>
        <taxon>Gunneridae</taxon>
        <taxon>Pentapetalae</taxon>
        <taxon>rosids</taxon>
        <taxon>fabids</taxon>
        <taxon>Rosales</taxon>
        <taxon>Cannabaceae</taxon>
        <taxon>Cannabis</taxon>
    </lineage>
</organism>
<name>A0A803QJG1_CANSA</name>
<dbReference type="PANTHER" id="PTHR33116">
    <property type="entry name" value="REVERSE TRANSCRIPTASE ZINC-BINDING DOMAIN-CONTAINING PROTEIN-RELATED-RELATED"/>
    <property type="match status" value="1"/>
</dbReference>
<evidence type="ECO:0000259" key="1">
    <source>
        <dbReference type="Pfam" id="PF13966"/>
    </source>
</evidence>
<evidence type="ECO:0000313" key="3">
    <source>
        <dbReference type="Proteomes" id="UP000596661"/>
    </source>
</evidence>
<evidence type="ECO:0000313" key="2">
    <source>
        <dbReference type="EnsemblPlants" id="cds.evm.model.10.1357"/>
    </source>
</evidence>
<reference evidence="2" key="1">
    <citation type="submission" date="2021-03" db="UniProtKB">
        <authorList>
            <consortium name="EnsemblPlants"/>
        </authorList>
    </citation>
    <scope>IDENTIFICATION</scope>
</reference>
<feature type="domain" description="Reverse transcriptase zinc-binding" evidence="1">
    <location>
        <begin position="217"/>
        <end position="310"/>
    </location>
</feature>
<dbReference type="EMBL" id="UZAU01000821">
    <property type="status" value="NOT_ANNOTATED_CDS"/>
    <property type="molecule type" value="Genomic_DNA"/>
</dbReference>
<keyword evidence="3" id="KW-1185">Reference proteome</keyword>
<dbReference type="PANTHER" id="PTHR33116:SF86">
    <property type="entry name" value="REVERSE TRANSCRIPTASE DOMAIN-CONTAINING PROTEIN"/>
    <property type="match status" value="1"/>
</dbReference>
<dbReference type="Gramene" id="evm.model.10.1357">
    <property type="protein sequence ID" value="cds.evm.model.10.1357"/>
    <property type="gene ID" value="evm.TU.10.1357"/>
</dbReference>
<dbReference type="EnsemblPlants" id="evm.model.10.1357">
    <property type="protein sequence ID" value="cds.evm.model.10.1357"/>
    <property type="gene ID" value="evm.TU.10.1357"/>
</dbReference>